<reference evidence="2" key="1">
    <citation type="submission" date="2015-07" db="EMBL/GenBank/DDBJ databases">
        <title>Draft Genome Sequences of Anaerolinea thermolimosa IMO-1, Bellilinea caldifistulae GOMI-1, Leptolinea tardivitalis YMTK-2, Levilinea saccharolytica KIBI-1,Longilinea arvoryzae KOME-1, Previously Described as Members of the Anaerolineaceae (Chloroflexi).</title>
        <authorList>
            <person name="Sekiguchi Y."/>
            <person name="Ohashi A."/>
            <person name="Matsuura N."/>
            <person name="Tourlousse M.D."/>
        </authorList>
    </citation>
    <scope>NUCLEOTIDE SEQUENCE [LARGE SCALE GENOMIC DNA]</scope>
    <source>
        <strain evidence="2">KOME-1</strain>
    </source>
</reference>
<comment type="similarity">
    <text evidence="1">Belongs to the cycloisomerase 2 family.</text>
</comment>
<dbReference type="InterPro" id="IPR050282">
    <property type="entry name" value="Cycloisomerase_2"/>
</dbReference>
<dbReference type="GO" id="GO:0017057">
    <property type="term" value="F:6-phosphogluconolactonase activity"/>
    <property type="evidence" value="ECO:0007669"/>
    <property type="project" value="TreeGrafter"/>
</dbReference>
<evidence type="ECO:0000313" key="3">
    <source>
        <dbReference type="Proteomes" id="UP000055060"/>
    </source>
</evidence>
<dbReference type="EMBL" id="DF967972">
    <property type="protein sequence ID" value="GAP14677.1"/>
    <property type="molecule type" value="Genomic_DNA"/>
</dbReference>
<dbReference type="InterPro" id="IPR019405">
    <property type="entry name" value="Lactonase_7-beta_prop"/>
</dbReference>
<dbReference type="InterPro" id="IPR015943">
    <property type="entry name" value="WD40/YVTN_repeat-like_dom_sf"/>
</dbReference>
<evidence type="ECO:0000313" key="2">
    <source>
        <dbReference type="EMBL" id="GAP14677.1"/>
    </source>
</evidence>
<dbReference type="PANTHER" id="PTHR30344:SF1">
    <property type="entry name" value="6-PHOSPHOGLUCONOLACTONASE"/>
    <property type="match status" value="1"/>
</dbReference>
<dbReference type="AlphaFoldDB" id="A0A0S7BLN7"/>
<protein>
    <submittedName>
        <fullName evidence="2">6-phosphogluconolactonase</fullName>
    </submittedName>
</protein>
<dbReference type="SUPFAM" id="SSF51004">
    <property type="entry name" value="C-terminal (heme d1) domain of cytochrome cd1-nitrite reductase"/>
    <property type="match status" value="1"/>
</dbReference>
<dbReference type="InterPro" id="IPR011048">
    <property type="entry name" value="Haem_d1_sf"/>
</dbReference>
<dbReference type="Proteomes" id="UP000055060">
    <property type="component" value="Unassembled WGS sequence"/>
</dbReference>
<dbReference type="RefSeq" id="WP_075073915.1">
    <property type="nucleotide sequence ID" value="NZ_DF967972.1"/>
</dbReference>
<proteinExistence type="inferred from homology"/>
<organism evidence="2">
    <name type="scientific">Longilinea arvoryzae</name>
    <dbReference type="NCBI Taxonomy" id="360412"/>
    <lineage>
        <taxon>Bacteria</taxon>
        <taxon>Bacillati</taxon>
        <taxon>Chloroflexota</taxon>
        <taxon>Anaerolineae</taxon>
        <taxon>Anaerolineales</taxon>
        <taxon>Anaerolineaceae</taxon>
        <taxon>Longilinea</taxon>
    </lineage>
</organism>
<dbReference type="Pfam" id="PF10282">
    <property type="entry name" value="Lactonase"/>
    <property type="match status" value="1"/>
</dbReference>
<accession>A0A0S7BLN7</accession>
<dbReference type="OrthoDB" id="9790815at2"/>
<sequence>MTSSKHLVFTGSYAAAGQPGVSAFVFDSGAGTLTPCGDFDGILAPSFLAIHPTQPWLYAVSETSRGTDGTAGHVHALTFERSGERVIFTPRNVQPSGGDWPCHLRLDPSTNWLIVSNYGSGSAAVLPIQPDGLLGKACMHIQHHGHGADPERQEKAHVHSAIFTPDGEYAILADLGIDALVLYRFDQGRLEKISENLTRPGAGPRHMLFHPNGRVLYVTNELNGTLCVYDYANGRLDERDRLATLPGGFPQNLVADLHLSPAGDRLYVSNRGHNSLAVFAVTPEGQLTRLSVTDCGGNWPRNFAVAPDGHFILVANQYSGEIVSLSIRPETGEIGEEMARYPVPKAACVLFGPEI</sequence>
<evidence type="ECO:0000256" key="1">
    <source>
        <dbReference type="ARBA" id="ARBA00005564"/>
    </source>
</evidence>
<dbReference type="STRING" id="360412.LARV_02451"/>
<gene>
    <name evidence="2" type="ORF">LARV_02451</name>
</gene>
<dbReference type="Gene3D" id="2.130.10.10">
    <property type="entry name" value="YVTN repeat-like/Quinoprotein amine dehydrogenase"/>
    <property type="match status" value="1"/>
</dbReference>
<dbReference type="PANTHER" id="PTHR30344">
    <property type="entry name" value="6-PHOSPHOGLUCONOLACTONASE-RELATED"/>
    <property type="match status" value="1"/>
</dbReference>
<dbReference type="GO" id="GO:0005829">
    <property type="term" value="C:cytosol"/>
    <property type="evidence" value="ECO:0007669"/>
    <property type="project" value="TreeGrafter"/>
</dbReference>
<name>A0A0S7BLN7_9CHLR</name>
<keyword evidence="3" id="KW-1185">Reference proteome</keyword>